<evidence type="ECO:0000313" key="3">
    <source>
        <dbReference type="Proteomes" id="UP001322277"/>
    </source>
</evidence>
<dbReference type="AlphaFoldDB" id="A0AAX4HYG0"/>
<keyword evidence="3" id="KW-1185">Reference proteome</keyword>
<evidence type="ECO:0000256" key="1">
    <source>
        <dbReference type="SAM" id="SignalP"/>
    </source>
</evidence>
<gene>
    <name evidence="2" type="ORF">CDEST_00897</name>
</gene>
<dbReference type="EMBL" id="CP137305">
    <property type="protein sequence ID" value="WQF75883.1"/>
    <property type="molecule type" value="Genomic_DNA"/>
</dbReference>
<sequence>MAPYKQSLFTLLCLFFSVSLQGPLQPSREDDGYQKPPAVAATSGLVARDRRPVPSLAELGCDVEATGNGDWMEVGHGSDFVMQARVDGNTVYRKYAEHTNPRRRVVKARDVLMAFWKDYSNHAVGSLRHIEYQDMGNKDTLRAIAYVQSNFSPSCSDGWCRVAWNDVAAFDHLKQKSPHASGSNKIPDEFQEFDRLYVSSFDWSDGDDDMDESWFRVNFRSYDE</sequence>
<protein>
    <submittedName>
        <fullName evidence="2">Uncharacterized protein</fullName>
    </submittedName>
</protein>
<reference evidence="3" key="1">
    <citation type="journal article" date="2023" name="bioRxiv">
        <title>Complete genome of the Medicago anthracnose fungus, Colletotrichum destructivum, reveals a mini-chromosome-like region within a core chromosome.</title>
        <authorList>
            <person name="Lapalu N."/>
            <person name="Simon A."/>
            <person name="Lu A."/>
            <person name="Plaumann P.-L."/>
            <person name="Amselem J."/>
            <person name="Pigne S."/>
            <person name="Auger A."/>
            <person name="Koch C."/>
            <person name="Dallery J.-F."/>
            <person name="O'Connell R.J."/>
        </authorList>
    </citation>
    <scope>NUCLEOTIDE SEQUENCE [LARGE SCALE GENOMIC DNA]</scope>
    <source>
        <strain evidence="3">CBS 520.97</strain>
    </source>
</reference>
<feature type="chain" id="PRO_5044016487" evidence="1">
    <location>
        <begin position="22"/>
        <end position="224"/>
    </location>
</feature>
<dbReference type="Proteomes" id="UP001322277">
    <property type="component" value="Chromosome 1"/>
</dbReference>
<proteinExistence type="predicted"/>
<evidence type="ECO:0000313" key="2">
    <source>
        <dbReference type="EMBL" id="WQF75883.1"/>
    </source>
</evidence>
<keyword evidence="1" id="KW-0732">Signal</keyword>
<organism evidence="2 3">
    <name type="scientific">Colletotrichum destructivum</name>
    <dbReference type="NCBI Taxonomy" id="34406"/>
    <lineage>
        <taxon>Eukaryota</taxon>
        <taxon>Fungi</taxon>
        <taxon>Dikarya</taxon>
        <taxon>Ascomycota</taxon>
        <taxon>Pezizomycotina</taxon>
        <taxon>Sordariomycetes</taxon>
        <taxon>Hypocreomycetidae</taxon>
        <taxon>Glomerellales</taxon>
        <taxon>Glomerellaceae</taxon>
        <taxon>Colletotrichum</taxon>
        <taxon>Colletotrichum destructivum species complex</taxon>
    </lineage>
</organism>
<accession>A0AAX4HYG0</accession>
<feature type="signal peptide" evidence="1">
    <location>
        <begin position="1"/>
        <end position="21"/>
    </location>
</feature>
<dbReference type="RefSeq" id="XP_062773107.1">
    <property type="nucleotide sequence ID" value="XM_062917056.1"/>
</dbReference>
<dbReference type="KEGG" id="cdet:87937400"/>
<name>A0AAX4HYG0_9PEZI</name>
<dbReference type="GeneID" id="87937400"/>